<dbReference type="HOGENOM" id="CLU_009123_16_0_1"/>
<dbReference type="Proteomes" id="UP000027222">
    <property type="component" value="Unassembled WGS sequence"/>
</dbReference>
<dbReference type="InterPro" id="IPR008906">
    <property type="entry name" value="HATC_C_dom"/>
</dbReference>
<proteinExistence type="predicted"/>
<sequence>MASDYCSAPATSVDAERAFSTGRRQVNFMQHNMSSQTFKAQMAVGSWAKTGSPLNPGLKTLSSIIDNEDDNPFVV</sequence>
<accession>A0A067SNC1</accession>
<dbReference type="Pfam" id="PF05699">
    <property type="entry name" value="Dimer_Tnp_hAT"/>
    <property type="match status" value="1"/>
</dbReference>
<evidence type="ECO:0000313" key="2">
    <source>
        <dbReference type="EMBL" id="KDR68283.1"/>
    </source>
</evidence>
<reference evidence="3" key="1">
    <citation type="journal article" date="2014" name="Proc. Natl. Acad. Sci. U.S.A.">
        <title>Extensive sampling of basidiomycete genomes demonstrates inadequacy of the white-rot/brown-rot paradigm for wood decay fungi.</title>
        <authorList>
            <person name="Riley R."/>
            <person name="Salamov A.A."/>
            <person name="Brown D.W."/>
            <person name="Nagy L.G."/>
            <person name="Floudas D."/>
            <person name="Held B.W."/>
            <person name="Levasseur A."/>
            <person name="Lombard V."/>
            <person name="Morin E."/>
            <person name="Otillar R."/>
            <person name="Lindquist E.A."/>
            <person name="Sun H."/>
            <person name="LaButti K.M."/>
            <person name="Schmutz J."/>
            <person name="Jabbour D."/>
            <person name="Luo H."/>
            <person name="Baker S.E."/>
            <person name="Pisabarro A.G."/>
            <person name="Walton J.D."/>
            <person name="Blanchette R.A."/>
            <person name="Henrissat B."/>
            <person name="Martin F."/>
            <person name="Cullen D."/>
            <person name="Hibbett D.S."/>
            <person name="Grigoriev I.V."/>
        </authorList>
    </citation>
    <scope>NUCLEOTIDE SEQUENCE [LARGE SCALE GENOMIC DNA]</scope>
    <source>
        <strain evidence="3">CBS 339.88</strain>
    </source>
</reference>
<dbReference type="OrthoDB" id="3268424at2759"/>
<dbReference type="GO" id="GO:0046983">
    <property type="term" value="F:protein dimerization activity"/>
    <property type="evidence" value="ECO:0007669"/>
    <property type="project" value="InterPro"/>
</dbReference>
<gene>
    <name evidence="2" type="ORF">GALMADRAFT_78780</name>
</gene>
<keyword evidence="3" id="KW-1185">Reference proteome</keyword>
<protein>
    <recommendedName>
        <fullName evidence="1">HAT C-terminal dimerisation domain-containing protein</fullName>
    </recommendedName>
</protein>
<name>A0A067SNC1_GALM3</name>
<dbReference type="InterPro" id="IPR012337">
    <property type="entry name" value="RNaseH-like_sf"/>
</dbReference>
<dbReference type="STRING" id="685588.A0A067SNC1"/>
<feature type="domain" description="HAT C-terminal dimerisation" evidence="1">
    <location>
        <begin position="1"/>
        <end position="47"/>
    </location>
</feature>
<dbReference type="AlphaFoldDB" id="A0A067SNC1"/>
<evidence type="ECO:0000313" key="3">
    <source>
        <dbReference type="Proteomes" id="UP000027222"/>
    </source>
</evidence>
<evidence type="ECO:0000259" key="1">
    <source>
        <dbReference type="Pfam" id="PF05699"/>
    </source>
</evidence>
<organism evidence="2 3">
    <name type="scientific">Galerina marginata (strain CBS 339.88)</name>
    <dbReference type="NCBI Taxonomy" id="685588"/>
    <lineage>
        <taxon>Eukaryota</taxon>
        <taxon>Fungi</taxon>
        <taxon>Dikarya</taxon>
        <taxon>Basidiomycota</taxon>
        <taxon>Agaricomycotina</taxon>
        <taxon>Agaricomycetes</taxon>
        <taxon>Agaricomycetidae</taxon>
        <taxon>Agaricales</taxon>
        <taxon>Agaricineae</taxon>
        <taxon>Strophariaceae</taxon>
        <taxon>Galerina</taxon>
    </lineage>
</organism>
<dbReference type="EMBL" id="KL142409">
    <property type="protein sequence ID" value="KDR68283.1"/>
    <property type="molecule type" value="Genomic_DNA"/>
</dbReference>
<dbReference type="SUPFAM" id="SSF53098">
    <property type="entry name" value="Ribonuclease H-like"/>
    <property type="match status" value="1"/>
</dbReference>